<dbReference type="InterPro" id="IPR011701">
    <property type="entry name" value="MFS"/>
</dbReference>
<feature type="transmembrane region" description="Helical" evidence="6">
    <location>
        <begin position="71"/>
        <end position="88"/>
    </location>
</feature>
<evidence type="ECO:0000256" key="2">
    <source>
        <dbReference type="ARBA" id="ARBA00022475"/>
    </source>
</evidence>
<feature type="transmembrane region" description="Helical" evidence="6">
    <location>
        <begin position="290"/>
        <end position="308"/>
    </location>
</feature>
<feature type="transmembrane region" description="Helical" evidence="6">
    <location>
        <begin position="320"/>
        <end position="341"/>
    </location>
</feature>
<keyword evidence="2" id="KW-1003">Cell membrane</keyword>
<dbReference type="PANTHER" id="PTHR43124:SF10">
    <property type="entry name" value="PURINE EFFLUX PUMP PBUE"/>
    <property type="match status" value="1"/>
</dbReference>
<feature type="transmembrane region" description="Helical" evidence="6">
    <location>
        <begin position="239"/>
        <end position="257"/>
    </location>
</feature>
<feature type="domain" description="Major facilitator superfamily (MFS) profile" evidence="7">
    <location>
        <begin position="1"/>
        <end position="376"/>
    </location>
</feature>
<dbReference type="InterPro" id="IPR050189">
    <property type="entry name" value="MFS_Efflux_Transporters"/>
</dbReference>
<dbReference type="PANTHER" id="PTHR43124">
    <property type="entry name" value="PURINE EFFLUX PUMP PBUE"/>
    <property type="match status" value="1"/>
</dbReference>
<dbReference type="AlphaFoldDB" id="A0A382B1G1"/>
<feature type="transmembrane region" description="Helical" evidence="6">
    <location>
        <begin position="7"/>
        <end position="31"/>
    </location>
</feature>
<feature type="transmembrane region" description="Helical" evidence="6">
    <location>
        <begin position="43"/>
        <end position="64"/>
    </location>
</feature>
<dbReference type="EMBL" id="UINC01027595">
    <property type="protein sequence ID" value="SVB07103.1"/>
    <property type="molecule type" value="Genomic_DNA"/>
</dbReference>
<keyword evidence="3 6" id="KW-0812">Transmembrane</keyword>
<feature type="non-terminal residue" evidence="8">
    <location>
        <position position="1"/>
    </location>
</feature>
<evidence type="ECO:0000256" key="6">
    <source>
        <dbReference type="SAM" id="Phobius"/>
    </source>
</evidence>
<dbReference type="Pfam" id="PF07690">
    <property type="entry name" value="MFS_1"/>
    <property type="match status" value="1"/>
</dbReference>
<feature type="transmembrane region" description="Helical" evidence="6">
    <location>
        <begin position="127"/>
        <end position="147"/>
    </location>
</feature>
<feature type="transmembrane region" description="Helical" evidence="6">
    <location>
        <begin position="153"/>
        <end position="173"/>
    </location>
</feature>
<evidence type="ECO:0000256" key="1">
    <source>
        <dbReference type="ARBA" id="ARBA00004651"/>
    </source>
</evidence>
<accession>A0A382B1G1</accession>
<dbReference type="InterPro" id="IPR036259">
    <property type="entry name" value="MFS_trans_sf"/>
</dbReference>
<feature type="transmembrane region" description="Helical" evidence="6">
    <location>
        <begin position="193"/>
        <end position="211"/>
    </location>
</feature>
<feature type="transmembrane region" description="Helical" evidence="6">
    <location>
        <begin position="353"/>
        <end position="372"/>
    </location>
</feature>
<gene>
    <name evidence="8" type="ORF">METZ01_LOCUS159957</name>
</gene>
<organism evidence="8">
    <name type="scientific">marine metagenome</name>
    <dbReference type="NCBI Taxonomy" id="408172"/>
    <lineage>
        <taxon>unclassified sequences</taxon>
        <taxon>metagenomes</taxon>
        <taxon>ecological metagenomes</taxon>
    </lineage>
</organism>
<protein>
    <recommendedName>
        <fullName evidence="7">Major facilitator superfamily (MFS) profile domain-containing protein</fullName>
    </recommendedName>
</protein>
<name>A0A382B1G1_9ZZZZ</name>
<dbReference type="PROSITE" id="PS50850">
    <property type="entry name" value="MFS"/>
    <property type="match status" value="1"/>
</dbReference>
<dbReference type="SUPFAM" id="SSF103473">
    <property type="entry name" value="MFS general substrate transporter"/>
    <property type="match status" value="1"/>
</dbReference>
<comment type="subcellular location">
    <subcellularLocation>
        <location evidence="1">Cell membrane</location>
        <topology evidence="1">Multi-pass membrane protein</topology>
    </subcellularLocation>
</comment>
<keyword evidence="5 6" id="KW-0472">Membrane</keyword>
<feature type="transmembrane region" description="Helical" evidence="6">
    <location>
        <begin position="94"/>
        <end position="115"/>
    </location>
</feature>
<evidence type="ECO:0000259" key="7">
    <source>
        <dbReference type="PROSITE" id="PS50850"/>
    </source>
</evidence>
<evidence type="ECO:0000256" key="4">
    <source>
        <dbReference type="ARBA" id="ARBA00022989"/>
    </source>
</evidence>
<evidence type="ECO:0000256" key="5">
    <source>
        <dbReference type="ARBA" id="ARBA00023136"/>
    </source>
</evidence>
<keyword evidence="4 6" id="KW-1133">Transmembrane helix</keyword>
<dbReference type="GO" id="GO:0022857">
    <property type="term" value="F:transmembrane transporter activity"/>
    <property type="evidence" value="ECO:0007669"/>
    <property type="project" value="InterPro"/>
</dbReference>
<sequence>DNFSRFFIFSIIGCLTMPGVLFGPAIVGILVDHGSFSEEYAGWVMAFGALGSAVTLLIISGFIHRINLKRLAYISLFLAVILDAYSAFNANPEVYFLIIRFFLGIFTTIANIAVYTSIASLQNYERGYGLFVLMQYSLSGLGLYYLILYSDYLGVQGLYLFLALLNFIALIMIRSFPDLNTESSSSHDSKSEIKVLLTGVTCLAILGFGIHEMAGVAQFTYIERIGVAISIENQSLSNIMLIASLLGVPGSMICIVLGRKFGLLPPMLFGVFCCLIGMGLLLYTQSYLTYALRMCLIGFGWSIVLPYIQSHLASLDKKGSALAAGNSFATIGAAAGAALGATLIGQNSNYDGLLQVSMVIYMLAVLFIIISIKSRNSIHE</sequence>
<dbReference type="InterPro" id="IPR020846">
    <property type="entry name" value="MFS_dom"/>
</dbReference>
<proteinExistence type="predicted"/>
<feature type="transmembrane region" description="Helical" evidence="6">
    <location>
        <begin position="264"/>
        <end position="284"/>
    </location>
</feature>
<dbReference type="Gene3D" id="1.20.1250.20">
    <property type="entry name" value="MFS general substrate transporter like domains"/>
    <property type="match status" value="1"/>
</dbReference>
<dbReference type="GO" id="GO:0005886">
    <property type="term" value="C:plasma membrane"/>
    <property type="evidence" value="ECO:0007669"/>
    <property type="project" value="UniProtKB-SubCell"/>
</dbReference>
<evidence type="ECO:0000256" key="3">
    <source>
        <dbReference type="ARBA" id="ARBA00022692"/>
    </source>
</evidence>
<reference evidence="8" key="1">
    <citation type="submission" date="2018-05" db="EMBL/GenBank/DDBJ databases">
        <authorList>
            <person name="Lanie J.A."/>
            <person name="Ng W.-L."/>
            <person name="Kazmierczak K.M."/>
            <person name="Andrzejewski T.M."/>
            <person name="Davidsen T.M."/>
            <person name="Wayne K.J."/>
            <person name="Tettelin H."/>
            <person name="Glass J.I."/>
            <person name="Rusch D."/>
            <person name="Podicherti R."/>
            <person name="Tsui H.-C.T."/>
            <person name="Winkler M.E."/>
        </authorList>
    </citation>
    <scope>NUCLEOTIDE SEQUENCE</scope>
</reference>
<evidence type="ECO:0000313" key="8">
    <source>
        <dbReference type="EMBL" id="SVB07103.1"/>
    </source>
</evidence>